<dbReference type="SUPFAM" id="SSF55298">
    <property type="entry name" value="YjgF-like"/>
    <property type="match status" value="1"/>
</dbReference>
<dbReference type="InParanoid" id="C1EA01"/>
<dbReference type="STRING" id="296587.C1EA01"/>
<dbReference type="InterPro" id="IPR006175">
    <property type="entry name" value="YjgF/YER057c/UK114"/>
</dbReference>
<name>C1EA01_MICCC</name>
<dbReference type="GeneID" id="8245154"/>
<dbReference type="RefSeq" id="XP_002503512.1">
    <property type="nucleotide sequence ID" value="XM_002503466.1"/>
</dbReference>
<proteinExistence type="inferred from homology"/>
<evidence type="ECO:0000313" key="3">
    <source>
        <dbReference type="Proteomes" id="UP000002009"/>
    </source>
</evidence>
<accession>C1EA01</accession>
<dbReference type="OrthoDB" id="309640at2759"/>
<evidence type="ECO:0000256" key="1">
    <source>
        <dbReference type="ARBA" id="ARBA00010552"/>
    </source>
</evidence>
<comment type="similarity">
    <text evidence="1">Belongs to the RutC family.</text>
</comment>
<dbReference type="InterPro" id="IPR035959">
    <property type="entry name" value="RutC-like_sf"/>
</dbReference>
<dbReference type="eggNOG" id="ENOG502SU2H">
    <property type="taxonomic scope" value="Eukaryota"/>
</dbReference>
<dbReference type="CDD" id="cd00448">
    <property type="entry name" value="YjgF_YER057c_UK114_family"/>
    <property type="match status" value="1"/>
</dbReference>
<reference evidence="2 3" key="1">
    <citation type="journal article" date="2009" name="Science">
        <title>Green evolution and dynamic adaptations revealed by genomes of the marine picoeukaryotes Micromonas.</title>
        <authorList>
            <person name="Worden A.Z."/>
            <person name="Lee J.H."/>
            <person name="Mock T."/>
            <person name="Rouze P."/>
            <person name="Simmons M.P."/>
            <person name="Aerts A.L."/>
            <person name="Allen A.E."/>
            <person name="Cuvelier M.L."/>
            <person name="Derelle E."/>
            <person name="Everett M.V."/>
            <person name="Foulon E."/>
            <person name="Grimwood J."/>
            <person name="Gundlach H."/>
            <person name="Henrissat B."/>
            <person name="Napoli C."/>
            <person name="McDonald S.M."/>
            <person name="Parker M.S."/>
            <person name="Rombauts S."/>
            <person name="Salamov A."/>
            <person name="Von Dassow P."/>
            <person name="Badger J.H."/>
            <person name="Coutinho P.M."/>
            <person name="Demir E."/>
            <person name="Dubchak I."/>
            <person name="Gentemann C."/>
            <person name="Eikrem W."/>
            <person name="Gready J.E."/>
            <person name="John U."/>
            <person name="Lanier W."/>
            <person name="Lindquist E.A."/>
            <person name="Lucas S."/>
            <person name="Mayer K.F."/>
            <person name="Moreau H."/>
            <person name="Not F."/>
            <person name="Otillar R."/>
            <person name="Panaud O."/>
            <person name="Pangilinan J."/>
            <person name="Paulsen I."/>
            <person name="Piegu B."/>
            <person name="Poliakov A."/>
            <person name="Robbens S."/>
            <person name="Schmutz J."/>
            <person name="Toulza E."/>
            <person name="Wyss T."/>
            <person name="Zelensky A."/>
            <person name="Zhou K."/>
            <person name="Armbrust E.V."/>
            <person name="Bhattacharya D."/>
            <person name="Goodenough U.W."/>
            <person name="Van de Peer Y."/>
            <person name="Grigoriev I.V."/>
        </authorList>
    </citation>
    <scope>NUCLEOTIDE SEQUENCE [LARGE SCALE GENOMIC DNA]</scope>
    <source>
        <strain evidence="3">RCC299 / NOUM17</strain>
    </source>
</reference>
<dbReference type="GO" id="GO:0019239">
    <property type="term" value="F:deaminase activity"/>
    <property type="evidence" value="ECO:0007669"/>
    <property type="project" value="TreeGrafter"/>
</dbReference>
<protein>
    <submittedName>
        <fullName evidence="2">Uncharacterized protein</fullName>
    </submittedName>
</protein>
<dbReference type="Proteomes" id="UP000002009">
    <property type="component" value="Chromosome 7"/>
</dbReference>
<dbReference type="Gene3D" id="3.30.1330.40">
    <property type="entry name" value="RutC-like"/>
    <property type="match status" value="1"/>
</dbReference>
<keyword evidence="3" id="KW-1185">Reference proteome</keyword>
<dbReference type="GO" id="GO:0005829">
    <property type="term" value="C:cytosol"/>
    <property type="evidence" value="ECO:0007669"/>
    <property type="project" value="TreeGrafter"/>
</dbReference>
<dbReference type="PANTHER" id="PTHR11803:SF58">
    <property type="entry name" value="PROTEIN HMF1-RELATED"/>
    <property type="match status" value="1"/>
</dbReference>
<sequence>MRPPRALVGASFAAFSRVSRPGYCARALGLAPWPVVDALRLDPLLGARRHSTTDSSSGPFAAGRGIHATSASMSAPVTRAVAVDPDVLAPPFARYSHGCEVSFPPERKTRMVFVSGQLGVRPDGKCATDAYAQAVQCLKNVKAVLHASGMGVENIVRLNAYVKHDSHLKDYMRARDEWLEGADTQWPDGPPASTLMIVSGFARPEFKVEVEATAAK</sequence>
<dbReference type="KEGG" id="mis:MICPUN_108567"/>
<gene>
    <name evidence="2" type="ORF">MICPUN_108567</name>
</gene>
<dbReference type="Pfam" id="PF01042">
    <property type="entry name" value="Ribonuc_L-PSP"/>
    <property type="match status" value="1"/>
</dbReference>
<dbReference type="EMBL" id="CP001328">
    <property type="protein sequence ID" value="ACO64770.1"/>
    <property type="molecule type" value="Genomic_DNA"/>
</dbReference>
<evidence type="ECO:0000313" key="2">
    <source>
        <dbReference type="EMBL" id="ACO64770.1"/>
    </source>
</evidence>
<organism evidence="2 3">
    <name type="scientific">Micromonas commoda (strain RCC299 / NOUM17 / CCMP2709)</name>
    <name type="common">Picoplanktonic green alga</name>
    <dbReference type="NCBI Taxonomy" id="296587"/>
    <lineage>
        <taxon>Eukaryota</taxon>
        <taxon>Viridiplantae</taxon>
        <taxon>Chlorophyta</taxon>
        <taxon>Mamiellophyceae</taxon>
        <taxon>Mamiellales</taxon>
        <taxon>Mamiellaceae</taxon>
        <taxon>Micromonas</taxon>
    </lineage>
</organism>
<dbReference type="AlphaFoldDB" id="C1EA01"/>
<dbReference type="PANTHER" id="PTHR11803">
    <property type="entry name" value="2-IMINOBUTANOATE/2-IMINOPROPANOATE DEAMINASE RIDA"/>
    <property type="match status" value="1"/>
</dbReference>